<dbReference type="PANTHER" id="PTHR10566:SF113">
    <property type="entry name" value="PROTEIN ACTIVITY OF BC1 COMPLEX KINASE 7, CHLOROPLASTIC"/>
    <property type="match status" value="1"/>
</dbReference>
<accession>A0ABT5SLJ0</accession>
<dbReference type="EMBL" id="JAQZCI010000025">
    <property type="protein sequence ID" value="MDD7963664.1"/>
    <property type="molecule type" value="Genomic_DNA"/>
</dbReference>
<dbReference type="Proteomes" id="UP001218170">
    <property type="component" value="Unassembled WGS sequence"/>
</dbReference>
<dbReference type="InterPro" id="IPR050154">
    <property type="entry name" value="UbiB_kinase"/>
</dbReference>
<feature type="domain" description="ABC1 atypical kinase-like" evidence="2">
    <location>
        <begin position="17"/>
        <end position="96"/>
    </location>
</feature>
<evidence type="ECO:0000313" key="3">
    <source>
        <dbReference type="EMBL" id="MDD7963664.1"/>
    </source>
</evidence>
<dbReference type="PANTHER" id="PTHR10566">
    <property type="entry name" value="CHAPERONE-ACTIVITY OF BC1 COMPLEX CABC1 -RELATED"/>
    <property type="match status" value="1"/>
</dbReference>
<evidence type="ECO:0000256" key="1">
    <source>
        <dbReference type="ARBA" id="ARBA00009670"/>
    </source>
</evidence>
<name>A0ABT5SLJ0_9MICO</name>
<gene>
    <name evidence="3" type="ORF">PUW80_15070</name>
</gene>
<proteinExistence type="inferred from homology"/>
<keyword evidence="4" id="KW-1185">Reference proteome</keyword>
<dbReference type="SUPFAM" id="SSF56112">
    <property type="entry name" value="Protein kinase-like (PK-like)"/>
    <property type="match status" value="1"/>
</dbReference>
<organism evidence="3 4">
    <name type="scientific">Microbacterium thalli</name>
    <dbReference type="NCBI Taxonomy" id="3027921"/>
    <lineage>
        <taxon>Bacteria</taxon>
        <taxon>Bacillati</taxon>
        <taxon>Actinomycetota</taxon>
        <taxon>Actinomycetes</taxon>
        <taxon>Micrococcales</taxon>
        <taxon>Microbacteriaceae</taxon>
        <taxon>Microbacterium</taxon>
    </lineage>
</organism>
<feature type="non-terminal residue" evidence="3">
    <location>
        <position position="1"/>
    </location>
</feature>
<protein>
    <submittedName>
        <fullName evidence="3">AarF/UbiB family protein</fullName>
    </submittedName>
</protein>
<reference evidence="3 4" key="1">
    <citation type="submission" date="2023-02" db="EMBL/GenBank/DDBJ databases">
        <title>Study of novel species of the Microbacterium genus.</title>
        <authorList>
            <person name="Arroyo-Herrera I."/>
            <person name="Roman-Ponce B."/>
            <person name="Vasquez-Murrieta M.S."/>
        </authorList>
    </citation>
    <scope>NUCLEOTIDE SEQUENCE [LARGE SCALE GENOMIC DNA]</scope>
    <source>
        <strain evidence="3 4">NE1TT3</strain>
    </source>
</reference>
<dbReference type="RefSeq" id="WP_274265068.1">
    <property type="nucleotide sequence ID" value="NZ_JAQZCI010000025.1"/>
</dbReference>
<evidence type="ECO:0000259" key="2">
    <source>
        <dbReference type="Pfam" id="PF03109"/>
    </source>
</evidence>
<evidence type="ECO:0000313" key="4">
    <source>
        <dbReference type="Proteomes" id="UP001218170"/>
    </source>
</evidence>
<comment type="similarity">
    <text evidence="1">Belongs to the protein kinase superfamily. ADCK protein kinase family.</text>
</comment>
<dbReference type="InterPro" id="IPR011009">
    <property type="entry name" value="Kinase-like_dom_sf"/>
</dbReference>
<dbReference type="Pfam" id="PF03109">
    <property type="entry name" value="ABC1"/>
    <property type="match status" value="1"/>
</dbReference>
<comment type="caution">
    <text evidence="3">The sequence shown here is derived from an EMBL/GenBank/DDBJ whole genome shotgun (WGS) entry which is preliminary data.</text>
</comment>
<feature type="non-terminal residue" evidence="3">
    <location>
        <position position="96"/>
    </location>
</feature>
<sequence>SRLDVLPPEITKELEGLQDEVPAVPTPQIRALAEAELGIPLERAYAWFDDTPVAAASLGQVHRARLSALDAEDTGLDEVVVKVQRPGIDEIVAVDL</sequence>
<dbReference type="InterPro" id="IPR004147">
    <property type="entry name" value="ABC1_dom"/>
</dbReference>